<feature type="domain" description="Flagellar motor switch protein FliG N-terminal" evidence="13">
    <location>
        <begin position="3"/>
        <end position="102"/>
    </location>
</feature>
<dbReference type="InterPro" id="IPR028263">
    <property type="entry name" value="FliG_N"/>
</dbReference>
<keyword evidence="9" id="KW-0975">Bacterial flagellum</keyword>
<feature type="domain" description="Flagellar motor switch protein FliG middle" evidence="12">
    <location>
        <begin position="113"/>
        <end position="184"/>
    </location>
</feature>
<dbReference type="GO" id="GO:0071973">
    <property type="term" value="P:bacterial-type flagellum-dependent cell motility"/>
    <property type="evidence" value="ECO:0007669"/>
    <property type="project" value="InterPro"/>
</dbReference>
<dbReference type="Gene3D" id="1.10.220.30">
    <property type="match status" value="3"/>
</dbReference>
<accession>A0AAN1VZ05</accession>
<dbReference type="RefSeq" id="WP_212786392.1">
    <property type="nucleotide sequence ID" value="NZ_AP019536.1"/>
</dbReference>
<name>A0AAN1VZ05_9PROT</name>
<dbReference type="GO" id="GO:0009425">
    <property type="term" value="C:bacterial-type flagellum basal body"/>
    <property type="evidence" value="ECO:0007669"/>
    <property type="project" value="UniProtKB-SubCell"/>
</dbReference>
<evidence type="ECO:0000259" key="13">
    <source>
        <dbReference type="Pfam" id="PF14842"/>
    </source>
</evidence>
<evidence type="ECO:0000256" key="10">
    <source>
        <dbReference type="ARBA" id="ARBA00025598"/>
    </source>
</evidence>
<keyword evidence="8" id="KW-0472">Membrane</keyword>
<comment type="similarity">
    <text evidence="3">Belongs to the FliG family.</text>
</comment>
<evidence type="ECO:0000256" key="5">
    <source>
        <dbReference type="ARBA" id="ARBA00022475"/>
    </source>
</evidence>
<evidence type="ECO:0000256" key="8">
    <source>
        <dbReference type="ARBA" id="ARBA00023136"/>
    </source>
</evidence>
<keyword evidence="6" id="KW-0145">Chemotaxis</keyword>
<dbReference type="InterPro" id="IPR023087">
    <property type="entry name" value="Flg_Motor_Flig_C"/>
</dbReference>
<keyword evidence="7" id="KW-0283">Flagellar rotation</keyword>
<comment type="subcellular location">
    <subcellularLocation>
        <location evidence="1">Bacterial flagellum basal body</location>
    </subcellularLocation>
    <subcellularLocation>
        <location evidence="2">Cell inner membrane</location>
        <topology evidence="2">Peripheral membrane protein</topology>
        <orientation evidence="2">Cytoplasmic side</orientation>
    </subcellularLocation>
</comment>
<sequence>MSNGVEKSAIFLMTLGESEAAEVLKYLEPKEVQKISAAMMTLKNLSREEIAQVFHDFLVSASSKTTIGMDSNDYIRSMLTKALGDDKAAGLLDRIMHNSDTSGIESLKWMDPGAVAEMIGNEHPQIIATILVHLEPDQAADILKMFSERTRNDVLLRISTLDGVQPVALRELNDVLGKLMSGSATGKKSLQGGVGAAAEILNYLGGTLESQVMENVRNFDPELAQKIEDKMFVFENMLDIDDRGIQLVLREVQSESLIVALKGASEELREKIFKNMSQRASEMMREDLEAKGPVKLSEVEANQKEILKIVRRLADEGQIALGSKGEEDAYV</sequence>
<evidence type="ECO:0000259" key="12">
    <source>
        <dbReference type="Pfam" id="PF14841"/>
    </source>
</evidence>
<dbReference type="GO" id="GO:0005886">
    <property type="term" value="C:plasma membrane"/>
    <property type="evidence" value="ECO:0007669"/>
    <property type="project" value="UniProtKB-SubCell"/>
</dbReference>
<keyword evidence="5" id="KW-1003">Cell membrane</keyword>
<keyword evidence="14" id="KW-0966">Cell projection</keyword>
<keyword evidence="14" id="KW-0282">Flagellum</keyword>
<dbReference type="PANTHER" id="PTHR30534:SF0">
    <property type="entry name" value="FLAGELLAR MOTOR SWITCH PROTEIN FLIG"/>
    <property type="match status" value="1"/>
</dbReference>
<protein>
    <recommendedName>
        <fullName evidence="4">Flagellar motor switch protein FliG</fullName>
    </recommendedName>
</protein>
<gene>
    <name evidence="14" type="primary">fliG</name>
    <name evidence="14" type="ORF">FGKAn22_04710</name>
</gene>
<comment type="function">
    <text evidence="10">FliG is one of three proteins (FliG, FliN, FliM) that forms the rotor-mounted switch complex (C ring), located at the base of the basal body. This complex interacts with the CheY and CheZ chemotaxis proteins, in addition to contacting components of the motor that determine the direction of flagellar rotation.</text>
</comment>
<feature type="domain" description="Flagellar motor switch protein FliG C-terminal" evidence="11">
    <location>
        <begin position="215"/>
        <end position="321"/>
    </location>
</feature>
<evidence type="ECO:0000313" key="15">
    <source>
        <dbReference type="Proteomes" id="UP001319121"/>
    </source>
</evidence>
<evidence type="ECO:0000256" key="7">
    <source>
        <dbReference type="ARBA" id="ARBA00022779"/>
    </source>
</evidence>
<dbReference type="AlphaFoldDB" id="A0AAN1VZ05"/>
<reference evidence="14 15" key="1">
    <citation type="submission" date="2019-03" db="EMBL/GenBank/DDBJ databases">
        <title>Complete genome sequence of Ferrigenium kumadai strain An22, a microaerophilic iron-oxidizing bacterium isolated from a paddy field soil.</title>
        <authorList>
            <person name="Watanabe T."/>
            <person name="Asakawa S."/>
        </authorList>
    </citation>
    <scope>NUCLEOTIDE SEQUENCE [LARGE SCALE GENOMIC DNA]</scope>
    <source>
        <strain evidence="14 15">An22</strain>
    </source>
</reference>
<evidence type="ECO:0000256" key="4">
    <source>
        <dbReference type="ARBA" id="ARBA00021870"/>
    </source>
</evidence>
<dbReference type="PRINTS" id="PR00954">
    <property type="entry name" value="FLGMOTORFLIG"/>
</dbReference>
<dbReference type="NCBIfam" id="TIGR00207">
    <property type="entry name" value="fliG"/>
    <property type="match status" value="1"/>
</dbReference>
<dbReference type="InterPro" id="IPR032779">
    <property type="entry name" value="FliG_M"/>
</dbReference>
<dbReference type="SUPFAM" id="SSF48029">
    <property type="entry name" value="FliG"/>
    <property type="match status" value="2"/>
</dbReference>
<dbReference type="Pfam" id="PF14841">
    <property type="entry name" value="FliG_M"/>
    <property type="match status" value="1"/>
</dbReference>
<evidence type="ECO:0000256" key="2">
    <source>
        <dbReference type="ARBA" id="ARBA00004515"/>
    </source>
</evidence>
<dbReference type="EMBL" id="AP019536">
    <property type="protein sequence ID" value="BBI98778.1"/>
    <property type="molecule type" value="Genomic_DNA"/>
</dbReference>
<dbReference type="Proteomes" id="UP001319121">
    <property type="component" value="Chromosome"/>
</dbReference>
<proteinExistence type="inferred from homology"/>
<keyword evidence="15" id="KW-1185">Reference proteome</keyword>
<evidence type="ECO:0000256" key="1">
    <source>
        <dbReference type="ARBA" id="ARBA00004117"/>
    </source>
</evidence>
<evidence type="ECO:0000256" key="9">
    <source>
        <dbReference type="ARBA" id="ARBA00023143"/>
    </source>
</evidence>
<dbReference type="GO" id="GO:0006935">
    <property type="term" value="P:chemotaxis"/>
    <property type="evidence" value="ECO:0007669"/>
    <property type="project" value="UniProtKB-KW"/>
</dbReference>
<evidence type="ECO:0000313" key="14">
    <source>
        <dbReference type="EMBL" id="BBI98778.1"/>
    </source>
</evidence>
<evidence type="ECO:0000259" key="11">
    <source>
        <dbReference type="Pfam" id="PF01706"/>
    </source>
</evidence>
<dbReference type="PANTHER" id="PTHR30534">
    <property type="entry name" value="FLAGELLAR MOTOR SWITCH PROTEIN FLIG"/>
    <property type="match status" value="1"/>
</dbReference>
<dbReference type="GO" id="GO:0003774">
    <property type="term" value="F:cytoskeletal motor activity"/>
    <property type="evidence" value="ECO:0007669"/>
    <property type="project" value="InterPro"/>
</dbReference>
<dbReference type="Pfam" id="PF14842">
    <property type="entry name" value="FliG_N"/>
    <property type="match status" value="1"/>
</dbReference>
<dbReference type="Pfam" id="PF01706">
    <property type="entry name" value="FliG_C"/>
    <property type="match status" value="1"/>
</dbReference>
<dbReference type="PIRSF" id="PIRSF003161">
    <property type="entry name" value="FliG"/>
    <property type="match status" value="1"/>
</dbReference>
<dbReference type="InterPro" id="IPR000090">
    <property type="entry name" value="Flg_Motor_Flig"/>
</dbReference>
<organism evidence="14 15">
    <name type="scientific">Ferrigenium kumadai</name>
    <dbReference type="NCBI Taxonomy" id="1682490"/>
    <lineage>
        <taxon>Bacteria</taxon>
        <taxon>Pseudomonadati</taxon>
        <taxon>Pseudomonadota</taxon>
        <taxon>Betaproteobacteria</taxon>
        <taxon>Nitrosomonadales</taxon>
        <taxon>Gallionellaceae</taxon>
        <taxon>Ferrigenium</taxon>
    </lineage>
</organism>
<evidence type="ECO:0000256" key="6">
    <source>
        <dbReference type="ARBA" id="ARBA00022500"/>
    </source>
</evidence>
<dbReference type="KEGG" id="fku:FGKAn22_04710"/>
<dbReference type="InterPro" id="IPR011002">
    <property type="entry name" value="FliG_a-hlx"/>
</dbReference>
<keyword evidence="14" id="KW-0969">Cilium</keyword>
<dbReference type="FunFam" id="1.10.220.30:FF:000001">
    <property type="entry name" value="Flagellar motor switch protein FliG"/>
    <property type="match status" value="1"/>
</dbReference>
<evidence type="ECO:0000256" key="3">
    <source>
        <dbReference type="ARBA" id="ARBA00010299"/>
    </source>
</evidence>